<dbReference type="KEGG" id="bpb:bpr_II078"/>
<geneLocation type="plasmid" evidence="1 2">
    <name>pCY360</name>
</geneLocation>
<gene>
    <name evidence="1" type="ordered locus">bpr_II078</name>
</gene>
<dbReference type="Proteomes" id="UP000001299">
    <property type="component" value="Plasmid pCY360"/>
</dbReference>
<keyword evidence="2" id="KW-1185">Reference proteome</keyword>
<dbReference type="AlphaFoldDB" id="E0S3N6"/>
<organism evidence="1 2">
    <name type="scientific">Butyrivibrio proteoclasticus (strain ATCC 51982 / DSM 14932 / B316)</name>
    <name type="common">Clostridium proteoclasticum</name>
    <dbReference type="NCBI Taxonomy" id="515622"/>
    <lineage>
        <taxon>Bacteria</taxon>
        <taxon>Bacillati</taxon>
        <taxon>Bacillota</taxon>
        <taxon>Clostridia</taxon>
        <taxon>Lachnospirales</taxon>
        <taxon>Lachnospiraceae</taxon>
        <taxon>Butyrivibrio</taxon>
    </lineage>
</organism>
<name>E0S3N6_BUTPB</name>
<reference evidence="1 2" key="1">
    <citation type="journal article" date="2010" name="PLoS ONE">
        <title>The glycobiome of the rumen bacterium Butyrivibrio proteoclasticus B316(T) highlights adaptation to a polysaccharide-rich environment.</title>
        <authorList>
            <person name="Kelly W.J."/>
            <person name="Leahy S.C."/>
            <person name="Altermann E."/>
            <person name="Yeoman C.J."/>
            <person name="Dunne J.C."/>
            <person name="Kong Z."/>
            <person name="Pacheco D.M."/>
            <person name="Li D."/>
            <person name="Noel S.J."/>
            <person name="Moon C.D."/>
            <person name="Cookson A.L."/>
            <person name="Attwood G.T."/>
        </authorList>
    </citation>
    <scope>NUCLEOTIDE SEQUENCE [LARGE SCALE GENOMIC DNA]</scope>
    <source>
        <strain evidence="2">ATCC 51982 / DSM 14932 / B316</strain>
        <plasmid evidence="2">Plasmid pCY360</plasmid>
    </source>
</reference>
<dbReference type="EMBL" id="CP001812">
    <property type="protein sequence ID" value="ADL36018.1"/>
    <property type="molecule type" value="Genomic_DNA"/>
</dbReference>
<evidence type="ECO:0000313" key="2">
    <source>
        <dbReference type="Proteomes" id="UP000001299"/>
    </source>
</evidence>
<dbReference type="RefSeq" id="WP_013282668.1">
    <property type="nucleotide sequence ID" value="NC_014389.1"/>
</dbReference>
<keyword evidence="1" id="KW-0614">Plasmid</keyword>
<protein>
    <submittedName>
        <fullName evidence="1">Uncharacterized protein</fullName>
    </submittedName>
</protein>
<sequence>MWIKDMETNMVRPYGIYPHDSLVMSEDGSSLHYYNMQIGEGSKHGSFKFVADREGTLPEDIEACREYGELAYWNIGGFEPENKKDEKRLGNITNHDIMKIFGVKASEPKKVLKTDEDILKEVERLLILSK</sequence>
<evidence type="ECO:0000313" key="1">
    <source>
        <dbReference type="EMBL" id="ADL36018.1"/>
    </source>
</evidence>
<accession>E0S3N6</accession>
<proteinExistence type="predicted"/>
<dbReference type="HOGENOM" id="CLU_1934145_0_0_9"/>